<dbReference type="EMBL" id="GL883193">
    <property type="protein sequence ID" value="EGF97908.1"/>
    <property type="molecule type" value="Genomic_DNA"/>
</dbReference>
<sequence length="258" mass="28189">MPAITTGSFVLVTGAQPNGFDEAVIDIEGIIHVASPFNTHTSDDPYQTYISPAVNGTLSILKSANSLNGKSIKRVIITSSLGAIASVESLSEPSFKATHIYTEQDFNEDDPKILEEKGSASPPFTAYFASKVLAEKAAWEFVKTNKPKFDLTTICPSFVLGPIIHEVKDETSLNTSLSFFYQFLLGRISSEIANRPTASEVDVRDVAFAHIQSLLIEKAGGNRYLISKQPLIWQDALDIVNESNQAIHWPNATKRTPS</sequence>
<dbReference type="eggNOG" id="KOG1502">
    <property type="taxonomic scope" value="Eukaryota"/>
</dbReference>
<dbReference type="GeneID" id="18925161"/>
<dbReference type="RefSeq" id="XP_007418821.1">
    <property type="nucleotide sequence ID" value="XM_007418759.1"/>
</dbReference>
<dbReference type="InParanoid" id="F4SBQ7"/>
<keyword evidence="5" id="KW-1185">Reference proteome</keyword>
<dbReference type="InterPro" id="IPR036291">
    <property type="entry name" value="NAD(P)-bd_dom_sf"/>
</dbReference>
<feature type="domain" description="Thioester reductase (TE)" evidence="3">
    <location>
        <begin position="19"/>
        <end position="183"/>
    </location>
</feature>
<dbReference type="Gene3D" id="3.40.50.720">
    <property type="entry name" value="NAD(P)-binding Rossmann-like Domain"/>
    <property type="match status" value="1"/>
</dbReference>
<dbReference type="PANTHER" id="PTHR10366:SF564">
    <property type="entry name" value="STEROL-4-ALPHA-CARBOXYLATE 3-DEHYDROGENASE, DECARBOXYLATING"/>
    <property type="match status" value="1"/>
</dbReference>
<comment type="similarity">
    <text evidence="2">Belongs to the NAD(P)-dependent epimerase/dehydratase family. Dihydroflavonol-4-reductase subfamily.</text>
</comment>
<gene>
    <name evidence="4" type="ORF">MELLADRAFT_113978</name>
</gene>
<dbReference type="KEGG" id="mlr:MELLADRAFT_113978"/>
<name>F4SBQ7_MELLP</name>
<evidence type="ECO:0000313" key="4">
    <source>
        <dbReference type="EMBL" id="EGF97908.1"/>
    </source>
</evidence>
<keyword evidence="1" id="KW-0560">Oxidoreductase</keyword>
<dbReference type="FunCoup" id="F4SBQ7">
    <property type="interactions" value="41"/>
</dbReference>
<dbReference type="VEuPathDB" id="FungiDB:MELLADRAFT_113978"/>
<dbReference type="OrthoDB" id="2735536at2759"/>
<evidence type="ECO:0000313" key="5">
    <source>
        <dbReference type="Proteomes" id="UP000001072"/>
    </source>
</evidence>
<reference evidence="5" key="1">
    <citation type="journal article" date="2011" name="Proc. Natl. Acad. Sci. U.S.A.">
        <title>Obligate biotrophy features unraveled by the genomic analysis of rust fungi.</title>
        <authorList>
            <person name="Duplessis S."/>
            <person name="Cuomo C.A."/>
            <person name="Lin Y.-C."/>
            <person name="Aerts A."/>
            <person name="Tisserant E."/>
            <person name="Veneault-Fourrey C."/>
            <person name="Joly D.L."/>
            <person name="Hacquard S."/>
            <person name="Amselem J."/>
            <person name="Cantarel B.L."/>
            <person name="Chiu R."/>
            <person name="Coutinho P.M."/>
            <person name="Feau N."/>
            <person name="Field M."/>
            <person name="Frey P."/>
            <person name="Gelhaye E."/>
            <person name="Goldberg J."/>
            <person name="Grabherr M.G."/>
            <person name="Kodira C.D."/>
            <person name="Kohler A."/>
            <person name="Kuees U."/>
            <person name="Lindquist E.A."/>
            <person name="Lucas S.M."/>
            <person name="Mago R."/>
            <person name="Mauceli E."/>
            <person name="Morin E."/>
            <person name="Murat C."/>
            <person name="Pangilinan J.L."/>
            <person name="Park R."/>
            <person name="Pearson M."/>
            <person name="Quesneville H."/>
            <person name="Rouhier N."/>
            <person name="Sakthikumar S."/>
            <person name="Salamov A.A."/>
            <person name="Schmutz J."/>
            <person name="Selles B."/>
            <person name="Shapiro H."/>
            <person name="Tanguay P."/>
            <person name="Tuskan G.A."/>
            <person name="Henrissat B."/>
            <person name="Van de Peer Y."/>
            <person name="Rouze P."/>
            <person name="Ellis J.G."/>
            <person name="Dodds P.N."/>
            <person name="Schein J.E."/>
            <person name="Zhong S."/>
            <person name="Hamelin R.C."/>
            <person name="Grigoriev I.V."/>
            <person name="Szabo L.J."/>
            <person name="Martin F."/>
        </authorList>
    </citation>
    <scope>NUCLEOTIDE SEQUENCE [LARGE SCALE GENOMIC DNA]</scope>
    <source>
        <strain evidence="5">98AG31 / pathotype 3-4-7</strain>
    </source>
</reference>
<dbReference type="Pfam" id="PF07993">
    <property type="entry name" value="NAD_binding_4"/>
    <property type="match status" value="1"/>
</dbReference>
<evidence type="ECO:0000256" key="2">
    <source>
        <dbReference type="ARBA" id="ARBA00023445"/>
    </source>
</evidence>
<dbReference type="InterPro" id="IPR050425">
    <property type="entry name" value="NAD(P)_dehydrat-like"/>
</dbReference>
<dbReference type="GO" id="GO:0016616">
    <property type="term" value="F:oxidoreductase activity, acting on the CH-OH group of donors, NAD or NADP as acceptor"/>
    <property type="evidence" value="ECO:0007669"/>
    <property type="project" value="TreeGrafter"/>
</dbReference>
<accession>F4SBQ7</accession>
<dbReference type="SUPFAM" id="SSF51735">
    <property type="entry name" value="NAD(P)-binding Rossmann-fold domains"/>
    <property type="match status" value="1"/>
</dbReference>
<dbReference type="STRING" id="747676.F4SBQ7"/>
<protein>
    <recommendedName>
        <fullName evidence="3">Thioester reductase (TE) domain-containing protein</fullName>
    </recommendedName>
</protein>
<dbReference type="Proteomes" id="UP000001072">
    <property type="component" value="Unassembled WGS sequence"/>
</dbReference>
<evidence type="ECO:0000259" key="3">
    <source>
        <dbReference type="Pfam" id="PF07993"/>
    </source>
</evidence>
<dbReference type="HOGENOM" id="CLU_007383_9_2_1"/>
<proteinExistence type="inferred from homology"/>
<evidence type="ECO:0000256" key="1">
    <source>
        <dbReference type="ARBA" id="ARBA00023002"/>
    </source>
</evidence>
<dbReference type="InterPro" id="IPR013120">
    <property type="entry name" value="FAR_NAD-bd"/>
</dbReference>
<organism evidence="5">
    <name type="scientific">Melampsora larici-populina (strain 98AG31 / pathotype 3-4-7)</name>
    <name type="common">Poplar leaf rust fungus</name>
    <dbReference type="NCBI Taxonomy" id="747676"/>
    <lineage>
        <taxon>Eukaryota</taxon>
        <taxon>Fungi</taxon>
        <taxon>Dikarya</taxon>
        <taxon>Basidiomycota</taxon>
        <taxon>Pucciniomycotina</taxon>
        <taxon>Pucciniomycetes</taxon>
        <taxon>Pucciniales</taxon>
        <taxon>Melampsoraceae</taxon>
        <taxon>Melampsora</taxon>
    </lineage>
</organism>
<dbReference type="PANTHER" id="PTHR10366">
    <property type="entry name" value="NAD DEPENDENT EPIMERASE/DEHYDRATASE"/>
    <property type="match status" value="1"/>
</dbReference>
<dbReference type="AlphaFoldDB" id="F4SBQ7"/>